<keyword evidence="1" id="KW-0812">Transmembrane</keyword>
<dbReference type="eggNOG" id="arCOG03128">
    <property type="taxonomic scope" value="Archaea"/>
</dbReference>
<organism evidence="2 3">
    <name type="scientific">Archaeoglobus sulfaticallidus PM70-1</name>
    <dbReference type="NCBI Taxonomy" id="387631"/>
    <lineage>
        <taxon>Archaea</taxon>
        <taxon>Methanobacteriati</taxon>
        <taxon>Methanobacteriota</taxon>
        <taxon>Archaeoglobi</taxon>
        <taxon>Archaeoglobales</taxon>
        <taxon>Archaeoglobaceae</taxon>
        <taxon>Archaeoglobus</taxon>
    </lineage>
</organism>
<feature type="transmembrane region" description="Helical" evidence="1">
    <location>
        <begin position="465"/>
        <end position="484"/>
    </location>
</feature>
<keyword evidence="1" id="KW-1133">Transmembrane helix</keyword>
<gene>
    <name evidence="2" type="ORF">Asulf_00958</name>
</gene>
<reference evidence="2 3" key="1">
    <citation type="journal article" date="2013" name="Genome Announc.">
        <title>Complete Genome Sequence of the Thermophilic and Facultatively Chemolithoautotrophic Sulfate Reducer Archaeoglobus sulfaticallidus Strain PM70-1T.</title>
        <authorList>
            <person name="Stokke R."/>
            <person name="Hocking W.P."/>
            <person name="Steinsbu B.O."/>
            <person name="Steen I.H."/>
        </authorList>
    </citation>
    <scope>NUCLEOTIDE SEQUENCE [LARGE SCALE GENOMIC DNA]</scope>
    <source>
        <strain evidence="2">PM70-1</strain>
    </source>
</reference>
<dbReference type="OrthoDB" id="66111at2157"/>
<evidence type="ECO:0008006" key="4">
    <source>
        <dbReference type="Google" id="ProtNLM"/>
    </source>
</evidence>
<dbReference type="SUPFAM" id="SSF141571">
    <property type="entry name" value="Pentapeptide repeat-like"/>
    <property type="match status" value="1"/>
</dbReference>
<keyword evidence="3" id="KW-1185">Reference proteome</keyword>
<evidence type="ECO:0000313" key="3">
    <source>
        <dbReference type="Proteomes" id="UP000013307"/>
    </source>
</evidence>
<dbReference type="STRING" id="387631.Asulf_00958"/>
<evidence type="ECO:0000256" key="1">
    <source>
        <dbReference type="SAM" id="Phobius"/>
    </source>
</evidence>
<accession>N0BFC8</accession>
<keyword evidence="1" id="KW-0472">Membrane</keyword>
<dbReference type="Proteomes" id="UP000013307">
    <property type="component" value="Chromosome"/>
</dbReference>
<dbReference type="EMBL" id="CP005290">
    <property type="protein sequence ID" value="AGK60962.1"/>
    <property type="molecule type" value="Genomic_DNA"/>
</dbReference>
<dbReference type="GeneID" id="15392599"/>
<dbReference type="RefSeq" id="WP_015590560.1">
    <property type="nucleotide sequence ID" value="NC_021169.1"/>
</dbReference>
<proteinExistence type="predicted"/>
<dbReference type="AlphaFoldDB" id="N0BFC8"/>
<dbReference type="KEGG" id="ast:Asulf_00958"/>
<dbReference type="HOGENOM" id="CLU_611947_0_0_2"/>
<protein>
    <recommendedName>
        <fullName evidence="4">Pentapeptide repeat-containing protein</fullName>
    </recommendedName>
</protein>
<sequence length="541" mass="63809">MNKKNETTLHEETETKNKKCKYSTYYNSKGKRVRYECPHEAVKDGYCVFHHPEYWKEFPDEVRNKFFEEVREIYKKGVELVCIGYNFPEIDLTSEPLLKYGNINSIYFNFSEFHGDVWVNDGQFNYIDFSNVKFHSYVIFFEVDVDEAVFERTEFYDFVQIHGTFSKLNFNAAKFHSAVFMSGTPGEKKEDINHAIFTKTKFENYVQFQNLKFNMAKFDFTKFDTVEFLNVEFQKVDFLRAKFTKAIFYSVNVLEGSFEGAGFESIRVYNSKFIYANFIYATFEYVAEFREVVFYFANFSRTIFKNIAVFHAKKIEKNSIILFSQSAFLNPETISFIDFPLTNISFLLTDVSRIKLFCNAHEIKDSKILSEKLLKAVQNNIIDLDNKYIEEAVKILSSYLRSESVLAEYRSIRKSFENSRTFVEASEFFIKEMRMMKQNLSIPEKIAHCVYDGMSRYGESFVRPFLWLLFVISVISFIVLYPPVPPLQKYMSVWFETVRLILQLPVNSDIGYGNWSILARIASIVFLGNIFIAVRRRLERK</sequence>
<feature type="transmembrane region" description="Helical" evidence="1">
    <location>
        <begin position="512"/>
        <end position="534"/>
    </location>
</feature>
<name>N0BFC8_9EURY</name>
<evidence type="ECO:0000313" key="2">
    <source>
        <dbReference type="EMBL" id="AGK60962.1"/>
    </source>
</evidence>
<dbReference type="Gene3D" id="2.160.20.80">
    <property type="entry name" value="E3 ubiquitin-protein ligase SopA"/>
    <property type="match status" value="1"/>
</dbReference>